<evidence type="ECO:0000256" key="2">
    <source>
        <dbReference type="ARBA" id="ARBA00022475"/>
    </source>
</evidence>
<dbReference type="GO" id="GO:0042158">
    <property type="term" value="P:lipoprotein biosynthetic process"/>
    <property type="evidence" value="ECO:0007669"/>
    <property type="project" value="UniProtKB-UniRule"/>
</dbReference>
<evidence type="ECO:0000313" key="9">
    <source>
        <dbReference type="Proteomes" id="UP000628017"/>
    </source>
</evidence>
<dbReference type="InterPro" id="IPR001640">
    <property type="entry name" value="Lgt"/>
</dbReference>
<dbReference type="HAMAP" id="MF_01147">
    <property type="entry name" value="Lgt"/>
    <property type="match status" value="1"/>
</dbReference>
<comment type="catalytic activity">
    <reaction evidence="7">
        <text>L-cysteinyl-[prolipoprotein] + a 1,2-diacyl-sn-glycero-3-phospho-(1'-sn-glycerol) = an S-1,2-diacyl-sn-glyceryl-L-cysteinyl-[prolipoprotein] + sn-glycerol 1-phosphate + H(+)</text>
        <dbReference type="Rhea" id="RHEA:56712"/>
        <dbReference type="Rhea" id="RHEA-COMP:14679"/>
        <dbReference type="Rhea" id="RHEA-COMP:14680"/>
        <dbReference type="ChEBI" id="CHEBI:15378"/>
        <dbReference type="ChEBI" id="CHEBI:29950"/>
        <dbReference type="ChEBI" id="CHEBI:57685"/>
        <dbReference type="ChEBI" id="CHEBI:64716"/>
        <dbReference type="ChEBI" id="CHEBI:140658"/>
        <dbReference type="EC" id="2.5.1.145"/>
    </reaction>
</comment>
<comment type="subcellular location">
    <subcellularLocation>
        <location evidence="7">Cell membrane</location>
        <topology evidence="7">Multi-pass membrane protein</topology>
    </subcellularLocation>
</comment>
<organism evidence="8 9">
    <name type="scientific">Neptunicoccus cionae</name>
    <dbReference type="NCBI Taxonomy" id="2035344"/>
    <lineage>
        <taxon>Bacteria</taxon>
        <taxon>Pseudomonadati</taxon>
        <taxon>Pseudomonadota</taxon>
        <taxon>Alphaproteobacteria</taxon>
        <taxon>Rhodobacterales</taxon>
        <taxon>Paracoccaceae</taxon>
        <taxon>Neptunicoccus</taxon>
    </lineage>
</organism>
<feature type="transmembrane region" description="Helical" evidence="7">
    <location>
        <begin position="271"/>
        <end position="294"/>
    </location>
</feature>
<evidence type="ECO:0000313" key="8">
    <source>
        <dbReference type="EMBL" id="GGA08587.1"/>
    </source>
</evidence>
<feature type="transmembrane region" description="Helical" evidence="7">
    <location>
        <begin position="222"/>
        <end position="241"/>
    </location>
</feature>
<dbReference type="PANTHER" id="PTHR30589:SF0">
    <property type="entry name" value="PHOSPHATIDYLGLYCEROL--PROLIPOPROTEIN DIACYLGLYCERYL TRANSFERASE"/>
    <property type="match status" value="1"/>
</dbReference>
<evidence type="ECO:0000256" key="1">
    <source>
        <dbReference type="ARBA" id="ARBA00007150"/>
    </source>
</evidence>
<feature type="transmembrane region" description="Helical" evidence="7">
    <location>
        <begin position="109"/>
        <end position="126"/>
    </location>
</feature>
<keyword evidence="4 7" id="KW-0812">Transmembrane</keyword>
<comment type="similarity">
    <text evidence="1 7">Belongs to the Lgt family.</text>
</comment>
<protein>
    <recommendedName>
        <fullName evidence="7">Phosphatidylglycerol--prolipoprotein diacylglyceryl transferase</fullName>
        <ecNumber evidence="7">2.5.1.145</ecNumber>
    </recommendedName>
</protein>
<dbReference type="EC" id="2.5.1.145" evidence="7"/>
<dbReference type="NCBIfam" id="TIGR00544">
    <property type="entry name" value="lgt"/>
    <property type="match status" value="1"/>
</dbReference>
<evidence type="ECO:0000256" key="3">
    <source>
        <dbReference type="ARBA" id="ARBA00022679"/>
    </source>
</evidence>
<feature type="transmembrane region" description="Helical" evidence="7">
    <location>
        <begin position="133"/>
        <end position="154"/>
    </location>
</feature>
<dbReference type="RefSeq" id="WP_188670696.1">
    <property type="nucleotide sequence ID" value="NZ_BMKA01000001.1"/>
</dbReference>
<gene>
    <name evidence="7 8" type="primary">lgt</name>
    <name evidence="8" type="ORF">GCM10011498_05590</name>
</gene>
<name>A0A916VMF9_9RHOB</name>
<keyword evidence="5 7" id="KW-1133">Transmembrane helix</keyword>
<reference evidence="8" key="1">
    <citation type="journal article" date="2014" name="Int. J. Syst. Evol. Microbiol.">
        <title>Complete genome sequence of Corynebacterium casei LMG S-19264T (=DSM 44701T), isolated from a smear-ripened cheese.</title>
        <authorList>
            <consortium name="US DOE Joint Genome Institute (JGI-PGF)"/>
            <person name="Walter F."/>
            <person name="Albersmeier A."/>
            <person name="Kalinowski J."/>
            <person name="Ruckert C."/>
        </authorList>
    </citation>
    <scope>NUCLEOTIDE SEQUENCE</scope>
    <source>
        <strain evidence="8">CGMCC 1.15880</strain>
    </source>
</reference>
<comment type="caution">
    <text evidence="8">The sequence shown here is derived from an EMBL/GenBank/DDBJ whole genome shotgun (WGS) entry which is preliminary data.</text>
</comment>
<dbReference type="Pfam" id="PF01790">
    <property type="entry name" value="LGT"/>
    <property type="match status" value="1"/>
</dbReference>
<dbReference type="GO" id="GO:0008961">
    <property type="term" value="F:phosphatidylglycerol-prolipoprotein diacylglyceryl transferase activity"/>
    <property type="evidence" value="ECO:0007669"/>
    <property type="project" value="UniProtKB-UniRule"/>
</dbReference>
<dbReference type="PROSITE" id="PS01311">
    <property type="entry name" value="LGT"/>
    <property type="match status" value="1"/>
</dbReference>
<comment type="pathway">
    <text evidence="7">Protein modification; lipoprotein biosynthesis (diacylglyceryl transfer).</text>
</comment>
<dbReference type="Proteomes" id="UP000628017">
    <property type="component" value="Unassembled WGS sequence"/>
</dbReference>
<reference evidence="8" key="2">
    <citation type="submission" date="2020-09" db="EMBL/GenBank/DDBJ databases">
        <authorList>
            <person name="Sun Q."/>
            <person name="Zhou Y."/>
        </authorList>
    </citation>
    <scope>NUCLEOTIDE SEQUENCE</scope>
    <source>
        <strain evidence="8">CGMCC 1.15880</strain>
    </source>
</reference>
<accession>A0A916VMF9</accession>
<sequence length="297" mass="33027">MIAALPFPDIDPVLISFDIMGFTLAIRWYALAYIAGFLLAWGWANRALRREHLWQDNTPPMTPKHTEDFLTWAIIGVILGGRLGYVLFYSKGAYLDDPMMVLRVWEGGMSFHGGFAGVVVATLLYARKHLISVFSLGDILAIGVPIGLGLGRVANFINGELWGRPTTAPWGVVFPNTPDCPVGWAEAVCARHPSQLYEAILEGVVLFLLLGYLAYRRGWLKTPGALTALFFMGYGLSRFVVEFFRQGDSQFTDFSNPWGHVLRFGENPDSFGLTMGQLLSLPMVAFGLALLIYVRRK</sequence>
<feature type="transmembrane region" description="Helical" evidence="7">
    <location>
        <begin position="26"/>
        <end position="48"/>
    </location>
</feature>
<keyword evidence="3 7" id="KW-0808">Transferase</keyword>
<keyword evidence="9" id="KW-1185">Reference proteome</keyword>
<feature type="binding site" evidence="7">
    <location>
        <position position="152"/>
    </location>
    <ligand>
        <name>a 1,2-diacyl-sn-glycero-3-phospho-(1'-sn-glycerol)</name>
        <dbReference type="ChEBI" id="CHEBI:64716"/>
    </ligand>
</feature>
<comment type="function">
    <text evidence="7">Catalyzes the transfer of the diacylglyceryl group from phosphatidylglycerol to the sulfhydryl group of the N-terminal cysteine of a prolipoprotein, the first step in the formation of mature lipoproteins.</text>
</comment>
<dbReference type="PANTHER" id="PTHR30589">
    <property type="entry name" value="PROLIPOPROTEIN DIACYLGLYCERYL TRANSFERASE"/>
    <property type="match status" value="1"/>
</dbReference>
<feature type="transmembrane region" description="Helical" evidence="7">
    <location>
        <begin position="196"/>
        <end position="215"/>
    </location>
</feature>
<evidence type="ECO:0000256" key="5">
    <source>
        <dbReference type="ARBA" id="ARBA00022989"/>
    </source>
</evidence>
<dbReference type="EMBL" id="BMKA01000001">
    <property type="protein sequence ID" value="GGA08587.1"/>
    <property type="molecule type" value="Genomic_DNA"/>
</dbReference>
<evidence type="ECO:0000256" key="7">
    <source>
        <dbReference type="HAMAP-Rule" id="MF_01147"/>
    </source>
</evidence>
<feature type="transmembrane region" description="Helical" evidence="7">
    <location>
        <begin position="69"/>
        <end position="89"/>
    </location>
</feature>
<keyword evidence="2 7" id="KW-1003">Cell membrane</keyword>
<dbReference type="GO" id="GO:0005886">
    <property type="term" value="C:plasma membrane"/>
    <property type="evidence" value="ECO:0007669"/>
    <property type="project" value="UniProtKB-SubCell"/>
</dbReference>
<proteinExistence type="inferred from homology"/>
<keyword evidence="6 7" id="KW-0472">Membrane</keyword>
<evidence type="ECO:0000256" key="6">
    <source>
        <dbReference type="ARBA" id="ARBA00023136"/>
    </source>
</evidence>
<evidence type="ECO:0000256" key="4">
    <source>
        <dbReference type="ARBA" id="ARBA00022692"/>
    </source>
</evidence>
<dbReference type="AlphaFoldDB" id="A0A916VMF9"/>